<evidence type="ECO:0000256" key="1">
    <source>
        <dbReference type="ARBA" id="ARBA00022737"/>
    </source>
</evidence>
<dbReference type="SMART" id="SM00028">
    <property type="entry name" value="TPR"/>
    <property type="match status" value="2"/>
</dbReference>
<organism evidence="5 6">
    <name type="scientific">Holothuria leucospilota</name>
    <name type="common">Black long sea cucumber</name>
    <name type="synonym">Mertensiothuria leucospilota</name>
    <dbReference type="NCBI Taxonomy" id="206669"/>
    <lineage>
        <taxon>Eukaryota</taxon>
        <taxon>Metazoa</taxon>
        <taxon>Echinodermata</taxon>
        <taxon>Eleutherozoa</taxon>
        <taxon>Echinozoa</taxon>
        <taxon>Holothuroidea</taxon>
        <taxon>Aspidochirotacea</taxon>
        <taxon>Aspidochirotida</taxon>
        <taxon>Holothuriidae</taxon>
        <taxon>Holothuria</taxon>
    </lineage>
</organism>
<comment type="caution">
    <text evidence="5">The sequence shown here is derived from an EMBL/GenBank/DDBJ whole genome shotgun (WGS) entry which is preliminary data.</text>
</comment>
<dbReference type="Gene3D" id="3.40.50.300">
    <property type="entry name" value="P-loop containing nucleotide triphosphate hydrolases"/>
    <property type="match status" value="1"/>
</dbReference>
<evidence type="ECO:0000313" key="5">
    <source>
        <dbReference type="EMBL" id="KAJ8047780.1"/>
    </source>
</evidence>
<dbReference type="SUPFAM" id="SSF48452">
    <property type="entry name" value="TPR-like"/>
    <property type="match status" value="1"/>
</dbReference>
<feature type="repeat" description="TPR" evidence="2">
    <location>
        <begin position="1156"/>
        <end position="1189"/>
    </location>
</feature>
<dbReference type="Proteomes" id="UP001152320">
    <property type="component" value="Chromosome 2"/>
</dbReference>
<feature type="compositionally biased region" description="Basic and acidic residues" evidence="3">
    <location>
        <begin position="1534"/>
        <end position="1545"/>
    </location>
</feature>
<dbReference type="InterPro" id="IPR019734">
    <property type="entry name" value="TPR_rpt"/>
</dbReference>
<dbReference type="PANTHER" id="PTHR19860">
    <property type="entry name" value="DDB1- AND CUL4-ASSOCIATED FACTOR 12-RELATED"/>
    <property type="match status" value="1"/>
</dbReference>
<feature type="region of interest" description="Disordered" evidence="3">
    <location>
        <begin position="1534"/>
        <end position="1567"/>
    </location>
</feature>
<name>A0A9Q1CN84_HOLLE</name>
<proteinExistence type="predicted"/>
<dbReference type="InterPro" id="IPR025139">
    <property type="entry name" value="DUF4062"/>
</dbReference>
<dbReference type="Pfam" id="PF13374">
    <property type="entry name" value="TPR_10"/>
    <property type="match status" value="1"/>
</dbReference>
<protein>
    <submittedName>
        <fullName evidence="5">Tetratricopeptide repeat protein 41</fullName>
    </submittedName>
</protein>
<dbReference type="Pfam" id="PF13424">
    <property type="entry name" value="TPR_12"/>
    <property type="match status" value="1"/>
</dbReference>
<evidence type="ECO:0000259" key="4">
    <source>
        <dbReference type="Pfam" id="PF13271"/>
    </source>
</evidence>
<feature type="compositionally biased region" description="Basic and acidic residues" evidence="3">
    <location>
        <begin position="965"/>
        <end position="988"/>
    </location>
</feature>
<dbReference type="InterPro" id="IPR027417">
    <property type="entry name" value="P-loop_NTPase"/>
</dbReference>
<feature type="compositionally biased region" description="Basic and acidic residues" evidence="3">
    <location>
        <begin position="861"/>
        <end position="883"/>
    </location>
</feature>
<dbReference type="Gene3D" id="1.25.40.10">
    <property type="entry name" value="Tetratricopeptide repeat domain"/>
    <property type="match status" value="3"/>
</dbReference>
<keyword evidence="2" id="KW-0802">TPR repeat</keyword>
<dbReference type="PROSITE" id="PS50005">
    <property type="entry name" value="TPR"/>
    <property type="match status" value="1"/>
</dbReference>
<feature type="region of interest" description="Disordered" evidence="3">
    <location>
        <begin position="802"/>
        <end position="837"/>
    </location>
</feature>
<feature type="domain" description="DUF4062" evidence="4">
    <location>
        <begin position="40"/>
        <end position="120"/>
    </location>
</feature>
<dbReference type="InterPro" id="IPR051191">
    <property type="entry name" value="DCAF12"/>
</dbReference>
<dbReference type="Pfam" id="PF13271">
    <property type="entry name" value="DUF4062"/>
    <property type="match status" value="1"/>
</dbReference>
<feature type="region of interest" description="Disordered" evidence="3">
    <location>
        <begin position="861"/>
        <end position="918"/>
    </location>
</feature>
<keyword evidence="1" id="KW-0677">Repeat</keyword>
<feature type="region of interest" description="Disordered" evidence="3">
    <location>
        <begin position="1390"/>
        <end position="1463"/>
    </location>
</feature>
<evidence type="ECO:0000256" key="2">
    <source>
        <dbReference type="PROSITE-ProRule" id="PRU00339"/>
    </source>
</evidence>
<dbReference type="InterPro" id="IPR011990">
    <property type="entry name" value="TPR-like_helical_dom_sf"/>
</dbReference>
<evidence type="ECO:0000256" key="3">
    <source>
        <dbReference type="SAM" id="MobiDB-lite"/>
    </source>
</evidence>
<accession>A0A9Q1CN84</accession>
<dbReference type="PANTHER" id="PTHR19860:SF18">
    <property type="entry name" value="DUF4062 DOMAIN-CONTAINING PROTEIN"/>
    <property type="match status" value="1"/>
</dbReference>
<sequence length="1567" mass="178299">MYGTSFVNGKQIRMASTHDPPHPWHSIQHQFRLRQPVRPFVSSTFTDFQEEREHLVKYVFPQLNSLCHQRGTYFAPVDLRWGISEDQSHAANVVSLCLDYIKHCHPFFICLLGERYGTYRSTDKPPLPSVVDPREKYADIDWLGKNFLNAAAKGHDWILQEVYQNCSITELEILEAAFRNDNEFCRFYIRDVRHIENKYLDLPEDERNLKLQIFKAEDVETEMRVTDLKYRIANKGLHTQSFLTVEELGEKVLKDWVSIVNQFYPPMLKLPEGITGEQFIEWALGESLAETRRRVFVPTPDTKKLFQIIDQHVLQGFPDENSNNTDLSGGQLEDKEDSETKSIITLIGDRGCGKSAIVANWVKQFSSRYSGVKVIAHYVGSSSFSTDIIQFMRRTIWELRGKPAEVSSDMSAEDLSSFHEICEAFVAAIECTPCVLVLDGLDVLGGSLGVTKHQVKELFWLPEKLPTHCKIITTTIRSDLSYKALSQREDNAFHVVPLFTDSADKAAVLQQLLALHCKALNKQHLVAIVSAKLSGRPLFLSIVANELKLFGTYMKVEECLEQYVNASTFRDLWKLVIIRWNKDYGWTRSERLEASSTKSINVSEFDGWVADTLRLITCSREGLTESNILCLLKMFGYTKEAEVTPFEFALFRSATFDTLVERPGGLLSFCHQHLREAVEYFLLGIVSGLNSPAKRKIEGASPFLPMAGKGRKILFHEILASYFQKQPHSRLRAQELPYHLLQCEDWKGLKREIMKPNMFLTLYEGASQRMALKTDLIHYWRRLIEEDVDMVKAVLDMVSTSLDRDEDEKSADGGSTDRSYHDEISETDSYCSDDDSLASSDSRLESIISAMRQIELKESKYRRDRQDSDVFKEVDKEVGREGSTDQLSHSYHQEGPSVGMDPAFSGSDDQKSVEKVAENTISKTKEVVEKKAGIEEAAKKKRGVSGGGDGSRKEEMSKEVCSQEEAGKLGKGDSETDRAGDKEGRMMEESLEGSSGGDLIDSDDDVSMTSLSLEAVRSQPALLAVRAGMFLAERSIFTQAFQVLQMAYQEVIRYFPLNTKEQFLLTEIQESLGNLSLYQLHKSSARSWYKKALGTIDNMCIGEKDSDYKEMLEIQGRILNQLGNMAAYDKNTLEAEKYLRKAKQCMELCNSVAGQATAQYNLGLLRAKTGNFSEAEKHLREALHAREHWYGKSHPHVAEVLNNLAGLLSDPLNTESYDRIVAEALYQRALRIRKMVYGDDHLLVATTLFHLGKLLKRDTSLSCKKEALRLLRKALDIRVSSLGSFHKLTYAVRNTLKQLEQELGKGRYNRAKAQGAERRESAVSYSDMTWHETDLEILDRKVEESRVKQQYWQKYGRQAQGSHSPIPGRMRHKTLDVAGRERVQNKFLDKPRLRARSSSPALVRNIRGRGREEDQSKAHVQSPSIKRRVSPGVSRNRSKTEDAAAVGHQNKRQRPRTASASLNRSLYEPRPHLTMSQVSYASHHSSCDIPQAFELHPSNTITVQGPHSELKDLLGVPPCPRPVKPRGVYQSTWYHERGRYPKDNNDFYPPRRHQQRPNRSVLPDIEK</sequence>
<reference evidence="5" key="1">
    <citation type="submission" date="2021-10" db="EMBL/GenBank/DDBJ databases">
        <title>Tropical sea cucumber genome reveals ecological adaptation and Cuvierian tubules defense mechanism.</title>
        <authorList>
            <person name="Chen T."/>
        </authorList>
    </citation>
    <scope>NUCLEOTIDE SEQUENCE</scope>
    <source>
        <strain evidence="5">Nanhai2018</strain>
        <tissue evidence="5">Muscle</tissue>
    </source>
</reference>
<dbReference type="SUPFAM" id="SSF52540">
    <property type="entry name" value="P-loop containing nucleoside triphosphate hydrolases"/>
    <property type="match status" value="1"/>
</dbReference>
<evidence type="ECO:0000313" key="6">
    <source>
        <dbReference type="Proteomes" id="UP001152320"/>
    </source>
</evidence>
<dbReference type="OrthoDB" id="2325716at2759"/>
<dbReference type="GO" id="GO:0080008">
    <property type="term" value="C:Cul4-RING E3 ubiquitin ligase complex"/>
    <property type="evidence" value="ECO:0007669"/>
    <property type="project" value="TreeGrafter"/>
</dbReference>
<feature type="compositionally biased region" description="Basic and acidic residues" evidence="3">
    <location>
        <begin position="908"/>
        <end position="918"/>
    </location>
</feature>
<keyword evidence="6" id="KW-1185">Reference proteome</keyword>
<feature type="region of interest" description="Disordered" evidence="3">
    <location>
        <begin position="938"/>
        <end position="1003"/>
    </location>
</feature>
<feature type="region of interest" description="Disordered" evidence="3">
    <location>
        <begin position="317"/>
        <end position="336"/>
    </location>
</feature>
<dbReference type="EMBL" id="JAIZAY010000002">
    <property type="protein sequence ID" value="KAJ8047780.1"/>
    <property type="molecule type" value="Genomic_DNA"/>
</dbReference>
<gene>
    <name evidence="5" type="ORF">HOLleu_06870</name>
</gene>